<name>A0A059FTB0_9PROT</name>
<dbReference type="PANTHER" id="PTHR24567">
    <property type="entry name" value="CRP FAMILY TRANSCRIPTIONAL REGULATORY PROTEIN"/>
    <property type="match status" value="1"/>
</dbReference>
<dbReference type="InterPro" id="IPR036390">
    <property type="entry name" value="WH_DNA-bd_sf"/>
</dbReference>
<evidence type="ECO:0000259" key="4">
    <source>
        <dbReference type="PROSITE" id="PS50042"/>
    </source>
</evidence>
<evidence type="ECO:0000259" key="5">
    <source>
        <dbReference type="PROSITE" id="PS51063"/>
    </source>
</evidence>
<dbReference type="GO" id="GO:0003700">
    <property type="term" value="F:DNA-binding transcription factor activity"/>
    <property type="evidence" value="ECO:0007669"/>
    <property type="project" value="TreeGrafter"/>
</dbReference>
<dbReference type="InterPro" id="IPR036388">
    <property type="entry name" value="WH-like_DNA-bd_sf"/>
</dbReference>
<proteinExistence type="predicted"/>
<keyword evidence="2" id="KW-0238">DNA-binding</keyword>
<comment type="caution">
    <text evidence="6">The sequence shown here is derived from an EMBL/GenBank/DDBJ whole genome shotgun (WGS) entry which is preliminary data.</text>
</comment>
<dbReference type="SMART" id="SM00419">
    <property type="entry name" value="HTH_CRP"/>
    <property type="match status" value="1"/>
</dbReference>
<sequence>MHAFRNRLAQYSDIPDKVWNVIQDIGTKPGHFKAGADIIRVGEITDSLFIISTGWATRFRTLEDGRRQIVNFMLPGDIFDLQALARMEADHSVSALTDVSILSISPQKFIRKMRESGEVSSAFWWAAVQEESILREQAVRLGRRSARERIGHLLLELQRRMNGALGSNAEQLSLPLTRVDLADALGLTPVHVSRTMSAMRSAGLIEEHRGLVLIRDRQRLARLSHFDPDYLHLRKLDYSRFSEDTPDVPSKVV</sequence>
<dbReference type="OrthoDB" id="7584044at2"/>
<gene>
    <name evidence="6" type="ORF">HJO_01030</name>
</gene>
<feature type="domain" description="Cyclic nucleotide-binding" evidence="4">
    <location>
        <begin position="31"/>
        <end position="119"/>
    </location>
</feature>
<evidence type="ECO:0000256" key="2">
    <source>
        <dbReference type="ARBA" id="ARBA00023125"/>
    </source>
</evidence>
<evidence type="ECO:0000256" key="1">
    <source>
        <dbReference type="ARBA" id="ARBA00023015"/>
    </source>
</evidence>
<keyword evidence="1" id="KW-0805">Transcription regulation</keyword>
<dbReference type="InterPro" id="IPR000595">
    <property type="entry name" value="cNMP-bd_dom"/>
</dbReference>
<dbReference type="SUPFAM" id="SSF46785">
    <property type="entry name" value="Winged helix' DNA-binding domain"/>
    <property type="match status" value="1"/>
</dbReference>
<dbReference type="PROSITE" id="PS51063">
    <property type="entry name" value="HTH_CRP_2"/>
    <property type="match status" value="1"/>
</dbReference>
<dbReference type="PANTHER" id="PTHR24567:SF68">
    <property type="entry name" value="DNA-BINDING TRANSCRIPTIONAL DUAL REGULATOR CRP"/>
    <property type="match status" value="1"/>
</dbReference>
<keyword evidence="3" id="KW-0804">Transcription</keyword>
<feature type="domain" description="HTH crp-type" evidence="5">
    <location>
        <begin position="144"/>
        <end position="218"/>
    </location>
</feature>
<dbReference type="PRINTS" id="PR00034">
    <property type="entry name" value="HTHCRP"/>
</dbReference>
<dbReference type="Pfam" id="PF00027">
    <property type="entry name" value="cNMP_binding"/>
    <property type="match status" value="1"/>
</dbReference>
<dbReference type="SUPFAM" id="SSF51206">
    <property type="entry name" value="cAMP-binding domain-like"/>
    <property type="match status" value="1"/>
</dbReference>
<dbReference type="InterPro" id="IPR014710">
    <property type="entry name" value="RmlC-like_jellyroll"/>
</dbReference>
<reference evidence="6 7" key="1">
    <citation type="journal article" date="2014" name="Antonie Van Leeuwenhoek">
        <title>Hyphomonas beringensis sp. nov. and Hyphomonas chukchiensis sp. nov., isolated from surface seawater of the Bering Sea and Chukchi Sea.</title>
        <authorList>
            <person name="Li C."/>
            <person name="Lai Q."/>
            <person name="Li G."/>
            <person name="Dong C."/>
            <person name="Wang J."/>
            <person name="Liao Y."/>
            <person name="Shao Z."/>
        </authorList>
    </citation>
    <scope>NUCLEOTIDE SEQUENCE [LARGE SCALE GENOMIC DNA]</scope>
    <source>
        <strain evidence="6 7">MHS-2</strain>
    </source>
</reference>
<dbReference type="PATRIC" id="fig|1280950.3.peg.210"/>
<dbReference type="EMBL" id="ARYK01000001">
    <property type="protein sequence ID" value="KCZ93915.1"/>
    <property type="molecule type" value="Genomic_DNA"/>
</dbReference>
<dbReference type="SMART" id="SM00100">
    <property type="entry name" value="cNMP"/>
    <property type="match status" value="1"/>
</dbReference>
<evidence type="ECO:0000313" key="7">
    <source>
        <dbReference type="Proteomes" id="UP000025171"/>
    </source>
</evidence>
<dbReference type="eggNOG" id="COG0664">
    <property type="taxonomic scope" value="Bacteria"/>
</dbReference>
<dbReference type="InterPro" id="IPR012318">
    <property type="entry name" value="HTH_CRP"/>
</dbReference>
<dbReference type="Gene3D" id="1.10.10.10">
    <property type="entry name" value="Winged helix-like DNA-binding domain superfamily/Winged helix DNA-binding domain"/>
    <property type="match status" value="1"/>
</dbReference>
<dbReference type="GO" id="GO:0003677">
    <property type="term" value="F:DNA binding"/>
    <property type="evidence" value="ECO:0007669"/>
    <property type="project" value="UniProtKB-KW"/>
</dbReference>
<evidence type="ECO:0000313" key="6">
    <source>
        <dbReference type="EMBL" id="KCZ93915.1"/>
    </source>
</evidence>
<evidence type="ECO:0000256" key="3">
    <source>
        <dbReference type="ARBA" id="ARBA00023163"/>
    </source>
</evidence>
<dbReference type="CDD" id="cd00092">
    <property type="entry name" value="HTH_CRP"/>
    <property type="match status" value="1"/>
</dbReference>
<dbReference type="RefSeq" id="WP_051617936.1">
    <property type="nucleotide sequence ID" value="NZ_ARYK01000001.1"/>
</dbReference>
<dbReference type="CDD" id="cd00038">
    <property type="entry name" value="CAP_ED"/>
    <property type="match status" value="1"/>
</dbReference>
<dbReference type="InterPro" id="IPR018490">
    <property type="entry name" value="cNMP-bd_dom_sf"/>
</dbReference>
<dbReference type="Gene3D" id="2.60.120.10">
    <property type="entry name" value="Jelly Rolls"/>
    <property type="match status" value="1"/>
</dbReference>
<organism evidence="6 7">
    <name type="scientific">Hyphomonas johnsonii MHS-2</name>
    <dbReference type="NCBI Taxonomy" id="1280950"/>
    <lineage>
        <taxon>Bacteria</taxon>
        <taxon>Pseudomonadati</taxon>
        <taxon>Pseudomonadota</taxon>
        <taxon>Alphaproteobacteria</taxon>
        <taxon>Hyphomonadales</taxon>
        <taxon>Hyphomonadaceae</taxon>
        <taxon>Hyphomonas</taxon>
    </lineage>
</organism>
<accession>A0A059FTB0</accession>
<dbReference type="GO" id="GO:0005829">
    <property type="term" value="C:cytosol"/>
    <property type="evidence" value="ECO:0007669"/>
    <property type="project" value="TreeGrafter"/>
</dbReference>
<dbReference type="STRING" id="1280950.HJO_01030"/>
<keyword evidence="7" id="KW-1185">Reference proteome</keyword>
<dbReference type="AlphaFoldDB" id="A0A059FTB0"/>
<dbReference type="PROSITE" id="PS50042">
    <property type="entry name" value="CNMP_BINDING_3"/>
    <property type="match status" value="1"/>
</dbReference>
<dbReference type="InterPro" id="IPR050397">
    <property type="entry name" value="Env_Response_Regulators"/>
</dbReference>
<dbReference type="Pfam" id="PF13545">
    <property type="entry name" value="HTH_Crp_2"/>
    <property type="match status" value="1"/>
</dbReference>
<protein>
    <submittedName>
        <fullName evidence="6">Crp-Fnr family transcriptional regulator</fullName>
    </submittedName>
</protein>
<dbReference type="Proteomes" id="UP000025171">
    <property type="component" value="Unassembled WGS sequence"/>
</dbReference>